<name>A0A2M7Z2R5_9BACT</name>
<dbReference type="Gene3D" id="3.30.70.2970">
    <property type="entry name" value="Protein of unknown function (DUF541), domain 2"/>
    <property type="match status" value="1"/>
</dbReference>
<keyword evidence="1" id="KW-0472">Membrane</keyword>
<sequence length="237" mass="25711">MVFDYNKLPKLEQKVVFTIFIILALFLVFAGFKQLVDAVNNYRNGGSNNSPQMVSFTGEGKVKATPDTAKVEIGLVTEGKDSISVQNENSSKMNAVIKFLKEQKISGEDIKTSAYSLSPKYEYNKGKSTLVGYILNQTLTVTVRDLNKIGEVLDGAVSNGANQINSISLFVDKPEELKNKAREEAVKQAREQALATSKIAGFNLGRVVGFNENTFGQMPMYEAMGKGGGVPSVAPAP</sequence>
<gene>
    <name evidence="2" type="ORF">CO146_02955</name>
</gene>
<dbReference type="Proteomes" id="UP000230178">
    <property type="component" value="Unassembled WGS sequence"/>
</dbReference>
<reference evidence="3" key="1">
    <citation type="submission" date="2017-09" db="EMBL/GenBank/DDBJ databases">
        <title>Depth-based differentiation of microbial function through sediment-hosted aquifers and enrichment of novel symbionts in the deep terrestrial subsurface.</title>
        <authorList>
            <person name="Probst A.J."/>
            <person name="Ladd B."/>
            <person name="Jarett J.K."/>
            <person name="Geller-Mcgrath D.E."/>
            <person name="Sieber C.M.K."/>
            <person name="Emerson J.B."/>
            <person name="Anantharaman K."/>
            <person name="Thomas B.C."/>
            <person name="Malmstrom R."/>
            <person name="Stieglmeier M."/>
            <person name="Klingl A."/>
            <person name="Woyke T."/>
            <person name="Ryan C.M."/>
            <person name="Banfield J.F."/>
        </authorList>
    </citation>
    <scope>NUCLEOTIDE SEQUENCE [LARGE SCALE GENOMIC DNA]</scope>
</reference>
<keyword evidence="1" id="KW-0812">Transmembrane</keyword>
<evidence type="ECO:0008006" key="4">
    <source>
        <dbReference type="Google" id="ProtNLM"/>
    </source>
</evidence>
<evidence type="ECO:0000313" key="2">
    <source>
        <dbReference type="EMBL" id="PJA82508.1"/>
    </source>
</evidence>
<dbReference type="InterPro" id="IPR007497">
    <property type="entry name" value="SIMPL/DUF541"/>
</dbReference>
<protein>
    <recommendedName>
        <fullName evidence="4">SIMPL domain-containing protein</fullName>
    </recommendedName>
</protein>
<dbReference type="PANTHER" id="PTHR34387">
    <property type="entry name" value="SLR1258 PROTEIN"/>
    <property type="match status" value="1"/>
</dbReference>
<comment type="caution">
    <text evidence="2">The sequence shown here is derived from an EMBL/GenBank/DDBJ whole genome shotgun (WGS) entry which is preliminary data.</text>
</comment>
<dbReference type="AlphaFoldDB" id="A0A2M7Z2R5"/>
<dbReference type="InterPro" id="IPR052022">
    <property type="entry name" value="26kDa_periplasmic_antigen"/>
</dbReference>
<dbReference type="EMBL" id="PFVS01000117">
    <property type="protein sequence ID" value="PJA82508.1"/>
    <property type="molecule type" value="Genomic_DNA"/>
</dbReference>
<dbReference type="Gene3D" id="3.30.110.170">
    <property type="entry name" value="Protein of unknown function (DUF541), domain 1"/>
    <property type="match status" value="1"/>
</dbReference>
<dbReference type="Pfam" id="PF04402">
    <property type="entry name" value="SIMPL"/>
    <property type="match status" value="1"/>
</dbReference>
<evidence type="ECO:0000313" key="3">
    <source>
        <dbReference type="Proteomes" id="UP000230178"/>
    </source>
</evidence>
<feature type="non-terminal residue" evidence="2">
    <location>
        <position position="237"/>
    </location>
</feature>
<feature type="transmembrane region" description="Helical" evidence="1">
    <location>
        <begin position="15"/>
        <end position="32"/>
    </location>
</feature>
<organism evidence="2 3">
    <name type="scientific">Candidatus Nealsonbacteria bacterium CG_4_9_14_3_um_filter_37_29</name>
    <dbReference type="NCBI Taxonomy" id="1974696"/>
    <lineage>
        <taxon>Bacteria</taxon>
        <taxon>Candidatus Nealsoniibacteriota</taxon>
    </lineage>
</organism>
<keyword evidence="1" id="KW-1133">Transmembrane helix</keyword>
<dbReference type="GO" id="GO:0006974">
    <property type="term" value="P:DNA damage response"/>
    <property type="evidence" value="ECO:0007669"/>
    <property type="project" value="TreeGrafter"/>
</dbReference>
<evidence type="ECO:0000256" key="1">
    <source>
        <dbReference type="SAM" id="Phobius"/>
    </source>
</evidence>
<dbReference type="PANTHER" id="PTHR34387:SF1">
    <property type="entry name" value="PERIPLASMIC IMMUNOGENIC PROTEIN"/>
    <property type="match status" value="1"/>
</dbReference>
<proteinExistence type="predicted"/>
<accession>A0A2M7Z2R5</accession>